<dbReference type="AlphaFoldDB" id="A0A8H7LFA8"/>
<sequence>MQSPFVNPVDPAVQVRQLERAHSPPAPRHRIPFLPGPTLEDEHRILAAQKNDPAPPRNNALGLFAPVVRSPAIAEGVDKIKMYDQHPIPESPYKVASLPKPRGPLLEAWRTRMGLDVSTRTATSTTCRGGLLPTRVLDLIAVMLLHDAPPKTRPRHTLKEFSLASRRFRSVAAPYIYEHGILAANGDAGVYARTGNSKYIRSLTIQFEPHDPWNPHGALMDQKLYPTQLHTADQIQETGLDHFFPNLTQISFVAKFSPDEARIKWLAGSHIFGPSFGSGNFEPTNRAKLYESPGFLAMKLLQLIPPKVKTVGLDADLSEVVTKFTIAFMTRAGDPADEVRLDLVTRRDQIVQEVEFAIHSHASSSADPTPARTTMVMYGPSYGTRVVWDGTNPEIPSQTIWSRFEQPEKQSQAEMKEVLPPTWEELGPGPRRTTRESTSPYKSPPLNEEEDGLPNRKRGQLTASVKNSKQVPMYAKDRARQRGPFPKSEPEPECKVESTSEAQPEPGPELELESNFKREPGPLSEPTDIPFDQKCAWIAGSTLAQFPETISSTFKQVNDSALSTSNINTSNVGRLQLQGEDADYSEFWRFVDNMSGNESRIGVWHTTARAEVETFMTAYREKRFGDNMEALKLQMLHDIRADGTVVEQELGPVDREKVERTMGPSVSTFALRSGSGSQSSKRARIE</sequence>
<feature type="compositionally biased region" description="Polar residues" evidence="1">
    <location>
        <begin position="461"/>
        <end position="470"/>
    </location>
</feature>
<dbReference type="EMBL" id="JACYCC010000130">
    <property type="protein sequence ID" value="KAF8674607.1"/>
    <property type="molecule type" value="Genomic_DNA"/>
</dbReference>
<evidence type="ECO:0000256" key="1">
    <source>
        <dbReference type="SAM" id="MobiDB-lite"/>
    </source>
</evidence>
<gene>
    <name evidence="2" type="ORF">RHS04_07053</name>
</gene>
<evidence type="ECO:0000313" key="2">
    <source>
        <dbReference type="EMBL" id="KAF8674607.1"/>
    </source>
</evidence>
<feature type="region of interest" description="Disordered" evidence="1">
    <location>
        <begin position="659"/>
        <end position="686"/>
    </location>
</feature>
<evidence type="ECO:0000313" key="3">
    <source>
        <dbReference type="Proteomes" id="UP000650582"/>
    </source>
</evidence>
<feature type="compositionally biased region" description="Polar residues" evidence="1">
    <location>
        <begin position="664"/>
        <end position="680"/>
    </location>
</feature>
<organism evidence="2 3">
    <name type="scientific">Rhizoctonia solani</name>
    <dbReference type="NCBI Taxonomy" id="456999"/>
    <lineage>
        <taxon>Eukaryota</taxon>
        <taxon>Fungi</taxon>
        <taxon>Dikarya</taxon>
        <taxon>Basidiomycota</taxon>
        <taxon>Agaricomycotina</taxon>
        <taxon>Agaricomycetes</taxon>
        <taxon>Cantharellales</taxon>
        <taxon>Ceratobasidiaceae</taxon>
        <taxon>Rhizoctonia</taxon>
    </lineage>
</organism>
<feature type="compositionally biased region" description="Basic and acidic residues" evidence="1">
    <location>
        <begin position="488"/>
        <end position="498"/>
    </location>
</feature>
<name>A0A8H7LFA8_9AGAM</name>
<reference evidence="2" key="1">
    <citation type="submission" date="2020-09" db="EMBL/GenBank/DDBJ databases">
        <title>Comparative genome analyses of four rice-infecting Rhizoctonia solani isolates reveal extensive enrichment of homogalacturonan modification genes.</title>
        <authorList>
            <person name="Lee D.-Y."/>
            <person name="Jeon J."/>
            <person name="Kim K.-T."/>
            <person name="Cheong K."/>
            <person name="Song H."/>
            <person name="Choi G."/>
            <person name="Ko J."/>
            <person name="Opiyo S.O."/>
            <person name="Zuo S."/>
            <person name="Madhav S."/>
            <person name="Lee Y.-H."/>
            <person name="Wang G.-L."/>
        </authorList>
    </citation>
    <scope>NUCLEOTIDE SEQUENCE</scope>
    <source>
        <strain evidence="2">AG1-IA YN-7</strain>
    </source>
</reference>
<proteinExistence type="predicted"/>
<protein>
    <submittedName>
        <fullName evidence="2">Uncharacterized protein</fullName>
    </submittedName>
</protein>
<feature type="region of interest" description="Disordered" evidence="1">
    <location>
        <begin position="407"/>
        <end position="526"/>
    </location>
</feature>
<accession>A0A8H7LFA8</accession>
<dbReference type="Proteomes" id="UP000650582">
    <property type="component" value="Unassembled WGS sequence"/>
</dbReference>
<comment type="caution">
    <text evidence="2">The sequence shown here is derived from an EMBL/GenBank/DDBJ whole genome shotgun (WGS) entry which is preliminary data.</text>
</comment>